<evidence type="ECO:0000313" key="6">
    <source>
        <dbReference type="Proteomes" id="UP000420635"/>
    </source>
</evidence>
<reference evidence="6" key="2">
    <citation type="submission" date="2019-09" db="EMBL/GenBank/DDBJ databases">
        <title>Distinct polysaccharide growth profiles of human intestinal Prevotella copri isolates.</title>
        <authorList>
            <person name="Fehlner-Peach H."/>
            <person name="Magnabosco C."/>
            <person name="Raghavan V."/>
            <person name="Scher J.U."/>
            <person name="Tett A."/>
            <person name="Cox L.M."/>
            <person name="Gottsegen C."/>
            <person name="Watters A."/>
            <person name="Wiltshire- Gordon J.D."/>
            <person name="Segata N."/>
            <person name="Bonneau R."/>
            <person name="Littman D.R."/>
        </authorList>
    </citation>
    <scope>NUCLEOTIDE SEQUENCE [LARGE SCALE GENOMIC DNA]</scope>
    <source>
        <strain evidence="6">iP54</strain>
    </source>
</reference>
<dbReference type="Proteomes" id="UP000285776">
    <property type="component" value="Unassembled WGS sequence"/>
</dbReference>
<dbReference type="PROSITE" id="PS00061">
    <property type="entry name" value="ADH_SHORT"/>
    <property type="match status" value="1"/>
</dbReference>
<gene>
    <name evidence="4" type="ORF">DWV53_07505</name>
    <name evidence="3" type="ORF">F7D59_08310</name>
</gene>
<keyword evidence="2" id="KW-0560">Oxidoreductase</keyword>
<organism evidence="3 6">
    <name type="scientific">Segatella copri</name>
    <dbReference type="NCBI Taxonomy" id="165179"/>
    <lineage>
        <taxon>Bacteria</taxon>
        <taxon>Pseudomonadati</taxon>
        <taxon>Bacteroidota</taxon>
        <taxon>Bacteroidia</taxon>
        <taxon>Bacteroidales</taxon>
        <taxon>Prevotellaceae</taxon>
        <taxon>Segatella</taxon>
    </lineage>
</organism>
<dbReference type="PANTHER" id="PTHR42760">
    <property type="entry name" value="SHORT-CHAIN DEHYDROGENASES/REDUCTASES FAMILY MEMBER"/>
    <property type="match status" value="1"/>
</dbReference>
<evidence type="ECO:0000256" key="1">
    <source>
        <dbReference type="ARBA" id="ARBA00006484"/>
    </source>
</evidence>
<protein>
    <submittedName>
        <fullName evidence="4">SDR family NAD(P)-dependent oxidoreductase</fullName>
    </submittedName>
    <submittedName>
        <fullName evidence="3">SDR family oxidoreductase</fullName>
    </submittedName>
</protein>
<comment type="caution">
    <text evidence="3">The sequence shown here is derived from an EMBL/GenBank/DDBJ whole genome shotgun (WGS) entry which is preliminary data.</text>
</comment>
<dbReference type="PRINTS" id="PR00081">
    <property type="entry name" value="GDHRDH"/>
</dbReference>
<dbReference type="Proteomes" id="UP000420635">
    <property type="component" value="Unassembled WGS sequence"/>
</dbReference>
<comment type="similarity">
    <text evidence="1">Belongs to the short-chain dehydrogenases/reductases (SDR) family.</text>
</comment>
<reference evidence="3" key="3">
    <citation type="submission" date="2022-12" db="EMBL/GenBank/DDBJ databases">
        <title>Distinct polysaccharide growth profiles of human intestinal Prevotella copri isolates.</title>
        <authorList>
            <person name="Fehlner-Peach H."/>
            <person name="Magnabosco C."/>
            <person name="Raghavan V."/>
            <person name="Scher J.U."/>
            <person name="Tett A."/>
            <person name="Cox L.M."/>
            <person name="Gottsegen C."/>
            <person name="Watters A."/>
            <person name="Wiltshire- Gordon J.D."/>
            <person name="Segata N."/>
            <person name="Bonneau R."/>
            <person name="Littman D.R."/>
        </authorList>
    </citation>
    <scope>NUCLEOTIDE SEQUENCE</scope>
    <source>
        <strain evidence="3">IP54</strain>
    </source>
</reference>
<proteinExistence type="inferred from homology"/>
<dbReference type="InterPro" id="IPR002347">
    <property type="entry name" value="SDR_fam"/>
</dbReference>
<dbReference type="PRINTS" id="PR00080">
    <property type="entry name" value="SDRFAMILY"/>
</dbReference>
<dbReference type="InterPro" id="IPR020904">
    <property type="entry name" value="Sc_DH/Rdtase_CS"/>
</dbReference>
<dbReference type="EMBL" id="VZBQ01000092">
    <property type="protein sequence ID" value="MQN89849.1"/>
    <property type="molecule type" value="Genomic_DNA"/>
</dbReference>
<sequence>MKHREQKPNLFGLCRVATEEDEVNYAAKDKVVIVTGGAHGIGKCIAEEFRKKGASVAVIDMREGEHFVGDISKKEVLEAFADEIIGKYGKVDYIINNALPLMKGLDVCTWEEFQYALTVGITAPFYLVKLLAPYLAEGASIVNISSSRDRMSQPQTESYTAAKGGIAALTHALAVTLRGKARVNSISPGWIDTDFKEYEGADAVQQPAGRVGNPMDIANMVLFLCSDKAGFITGENICIDGGMTRQMIYHGDHGWTLTEMQ</sequence>
<dbReference type="GO" id="GO:0016616">
    <property type="term" value="F:oxidoreductase activity, acting on the CH-OH group of donors, NAD or NADP as acceptor"/>
    <property type="evidence" value="ECO:0007669"/>
    <property type="project" value="TreeGrafter"/>
</dbReference>
<dbReference type="AlphaFoldDB" id="A0AA90ZXM8"/>
<evidence type="ECO:0000313" key="5">
    <source>
        <dbReference type="Proteomes" id="UP000285776"/>
    </source>
</evidence>
<reference evidence="4 5" key="1">
    <citation type="submission" date="2018-08" db="EMBL/GenBank/DDBJ databases">
        <title>A genome reference for cultivated species of the human gut microbiota.</title>
        <authorList>
            <person name="Zou Y."/>
            <person name="Xue W."/>
            <person name="Luo G."/>
        </authorList>
    </citation>
    <scope>NUCLEOTIDE SEQUENCE [LARGE SCALE GENOMIC DNA]</scope>
    <source>
        <strain evidence="4 5">AF10-17</strain>
    </source>
</reference>
<dbReference type="FunFam" id="3.40.50.720:FF:000084">
    <property type="entry name" value="Short-chain dehydrogenase reductase"/>
    <property type="match status" value="1"/>
</dbReference>
<evidence type="ECO:0000313" key="4">
    <source>
        <dbReference type="EMBL" id="RGW79887.1"/>
    </source>
</evidence>
<dbReference type="EMBL" id="QSAV01000020">
    <property type="protein sequence ID" value="RGW79887.1"/>
    <property type="molecule type" value="Genomic_DNA"/>
</dbReference>
<dbReference type="InterPro" id="IPR036291">
    <property type="entry name" value="NAD(P)-bd_dom_sf"/>
</dbReference>
<evidence type="ECO:0000313" key="3">
    <source>
        <dbReference type="EMBL" id="MQN89849.1"/>
    </source>
</evidence>
<dbReference type="Pfam" id="PF13561">
    <property type="entry name" value="adh_short_C2"/>
    <property type="match status" value="1"/>
</dbReference>
<dbReference type="Gene3D" id="3.40.50.720">
    <property type="entry name" value="NAD(P)-binding Rossmann-like Domain"/>
    <property type="match status" value="1"/>
</dbReference>
<dbReference type="SUPFAM" id="SSF51735">
    <property type="entry name" value="NAD(P)-binding Rossmann-fold domains"/>
    <property type="match status" value="1"/>
</dbReference>
<name>A0AA90ZXM8_9BACT</name>
<evidence type="ECO:0000256" key="2">
    <source>
        <dbReference type="ARBA" id="ARBA00023002"/>
    </source>
</evidence>
<dbReference type="PANTHER" id="PTHR42760:SF133">
    <property type="entry name" value="3-OXOACYL-[ACYL-CARRIER-PROTEIN] REDUCTASE"/>
    <property type="match status" value="1"/>
</dbReference>
<accession>A0AA90ZXM8</accession>